<evidence type="ECO:0000256" key="6">
    <source>
        <dbReference type="RuleBase" id="RU363053"/>
    </source>
</evidence>
<dbReference type="GO" id="GO:0016020">
    <property type="term" value="C:membrane"/>
    <property type="evidence" value="ECO:0007669"/>
    <property type="project" value="UniProtKB-SubCell"/>
</dbReference>
<dbReference type="AlphaFoldDB" id="A0A0M0K8P9"/>
<keyword evidence="10" id="KW-1185">Reference proteome</keyword>
<evidence type="ECO:0000256" key="2">
    <source>
        <dbReference type="ARBA" id="ARBA00006824"/>
    </source>
</evidence>
<protein>
    <submittedName>
        <fullName evidence="9">Uncharacterized protein</fullName>
    </submittedName>
</protein>
<feature type="transmembrane region" description="Helical" evidence="6">
    <location>
        <begin position="193"/>
        <end position="213"/>
    </location>
</feature>
<dbReference type="PANTHER" id="PTHR11266:SF17">
    <property type="entry name" value="PROTEIN MPV17"/>
    <property type="match status" value="1"/>
</dbReference>
<sequence>MQSSMQSSMLVWAALASTASALVVAPACPMRAAVPVAASRTAAPEMLIGRSWILAVRKTMPQFPMFRKGGSRAGGIRGADGGDGGMGSTAGSSDDEGDSTPMMQMWKRYEQLLEETPLLMKALTSLTGFALGDILAQKVIQKVDSFDFLRLLRLASFGFLVHGTSSHVFYGWLDGKFPGTSAQVVFAKVLVDQVFWAPIFGMMFFSYIAAAELKGLGNVFDKMKDELVTQRVLYINTIQIGYNCFLSLIANRGPTVAPAPVPSPARAR</sequence>
<dbReference type="GO" id="GO:0005737">
    <property type="term" value="C:cytoplasm"/>
    <property type="evidence" value="ECO:0007669"/>
    <property type="project" value="TreeGrafter"/>
</dbReference>
<dbReference type="PANTHER" id="PTHR11266">
    <property type="entry name" value="PEROXISOMAL MEMBRANE PROTEIN 2, PXMP2 MPV17"/>
    <property type="match status" value="1"/>
</dbReference>
<feature type="transmembrane region" description="Helical" evidence="6">
    <location>
        <begin position="148"/>
        <end position="173"/>
    </location>
</feature>
<dbReference type="InterPro" id="IPR007248">
    <property type="entry name" value="Mpv17_PMP22"/>
</dbReference>
<evidence type="ECO:0000256" key="1">
    <source>
        <dbReference type="ARBA" id="ARBA00004141"/>
    </source>
</evidence>
<gene>
    <name evidence="9" type="ORF">Ctob_015248</name>
</gene>
<evidence type="ECO:0000256" key="3">
    <source>
        <dbReference type="ARBA" id="ARBA00022692"/>
    </source>
</evidence>
<organism evidence="9 10">
    <name type="scientific">Chrysochromulina tobinii</name>
    <dbReference type="NCBI Taxonomy" id="1460289"/>
    <lineage>
        <taxon>Eukaryota</taxon>
        <taxon>Haptista</taxon>
        <taxon>Haptophyta</taxon>
        <taxon>Prymnesiophyceae</taxon>
        <taxon>Prymnesiales</taxon>
        <taxon>Chrysochromulinaceae</taxon>
        <taxon>Chrysochromulina</taxon>
    </lineage>
</organism>
<evidence type="ECO:0000256" key="8">
    <source>
        <dbReference type="SAM" id="SignalP"/>
    </source>
</evidence>
<keyword evidence="3 6" id="KW-0812">Transmembrane</keyword>
<feature type="chain" id="PRO_5005602541" evidence="8">
    <location>
        <begin position="22"/>
        <end position="268"/>
    </location>
</feature>
<evidence type="ECO:0000313" key="9">
    <source>
        <dbReference type="EMBL" id="KOO35184.1"/>
    </source>
</evidence>
<proteinExistence type="inferred from homology"/>
<keyword evidence="5 6" id="KW-0472">Membrane</keyword>
<evidence type="ECO:0000313" key="10">
    <source>
        <dbReference type="Proteomes" id="UP000037460"/>
    </source>
</evidence>
<dbReference type="Proteomes" id="UP000037460">
    <property type="component" value="Unassembled WGS sequence"/>
</dbReference>
<dbReference type="OrthoDB" id="430207at2759"/>
<dbReference type="EMBL" id="JWZX01000955">
    <property type="protein sequence ID" value="KOO35184.1"/>
    <property type="molecule type" value="Genomic_DNA"/>
</dbReference>
<keyword evidence="8" id="KW-0732">Signal</keyword>
<comment type="subcellular location">
    <subcellularLocation>
        <location evidence="1">Membrane</location>
        <topology evidence="1">Multi-pass membrane protein</topology>
    </subcellularLocation>
</comment>
<comment type="similarity">
    <text evidence="2 6">Belongs to the peroxisomal membrane protein PXMP2/4 family.</text>
</comment>
<accession>A0A0M0K8P9</accession>
<keyword evidence="4 6" id="KW-1133">Transmembrane helix</keyword>
<name>A0A0M0K8P9_9EUKA</name>
<evidence type="ECO:0000256" key="4">
    <source>
        <dbReference type="ARBA" id="ARBA00022989"/>
    </source>
</evidence>
<evidence type="ECO:0000256" key="5">
    <source>
        <dbReference type="ARBA" id="ARBA00023136"/>
    </source>
</evidence>
<feature type="region of interest" description="Disordered" evidence="7">
    <location>
        <begin position="68"/>
        <end position="99"/>
    </location>
</feature>
<evidence type="ECO:0000256" key="7">
    <source>
        <dbReference type="SAM" id="MobiDB-lite"/>
    </source>
</evidence>
<reference evidence="10" key="1">
    <citation type="journal article" date="2015" name="PLoS Genet.">
        <title>Genome Sequence and Transcriptome Analyses of Chrysochromulina tobin: Metabolic Tools for Enhanced Algal Fitness in the Prominent Order Prymnesiales (Haptophyceae).</title>
        <authorList>
            <person name="Hovde B.T."/>
            <person name="Deodato C.R."/>
            <person name="Hunsperger H.M."/>
            <person name="Ryken S.A."/>
            <person name="Yost W."/>
            <person name="Jha R.K."/>
            <person name="Patterson J."/>
            <person name="Monnat R.J. Jr."/>
            <person name="Barlow S.B."/>
            <person name="Starkenburg S.R."/>
            <person name="Cattolico R.A."/>
        </authorList>
    </citation>
    <scope>NUCLEOTIDE SEQUENCE</scope>
    <source>
        <strain evidence="10">CCMP291</strain>
    </source>
</reference>
<feature type="compositionally biased region" description="Gly residues" evidence="7">
    <location>
        <begin position="71"/>
        <end position="88"/>
    </location>
</feature>
<comment type="caution">
    <text evidence="9">The sequence shown here is derived from an EMBL/GenBank/DDBJ whole genome shotgun (WGS) entry which is preliminary data.</text>
</comment>
<feature type="signal peptide" evidence="8">
    <location>
        <begin position="1"/>
        <end position="21"/>
    </location>
</feature>